<dbReference type="GO" id="GO:0005680">
    <property type="term" value="C:anaphase-promoting complex"/>
    <property type="evidence" value="ECO:0007669"/>
    <property type="project" value="TreeGrafter"/>
</dbReference>
<protein>
    <recommendedName>
        <fullName evidence="4">Anaphase-promoting complex subunit 2</fullName>
    </recommendedName>
</protein>
<feature type="compositionally biased region" description="Acidic residues" evidence="1">
    <location>
        <begin position="257"/>
        <end position="286"/>
    </location>
</feature>
<feature type="region of interest" description="Disordered" evidence="1">
    <location>
        <begin position="164"/>
        <end position="289"/>
    </location>
</feature>
<evidence type="ECO:0000256" key="1">
    <source>
        <dbReference type="SAM" id="MobiDB-lite"/>
    </source>
</evidence>
<dbReference type="STRING" id="69332.A0A388KBK4"/>
<evidence type="ECO:0000313" key="3">
    <source>
        <dbReference type="Proteomes" id="UP000265515"/>
    </source>
</evidence>
<feature type="compositionally biased region" description="Basic and acidic residues" evidence="1">
    <location>
        <begin position="195"/>
        <end position="205"/>
    </location>
</feature>
<accession>A0A388KBK4</accession>
<feature type="compositionally biased region" description="Acidic residues" evidence="1">
    <location>
        <begin position="232"/>
        <end position="243"/>
    </location>
</feature>
<dbReference type="PANTHER" id="PTHR45957:SF1">
    <property type="entry name" value="ANAPHASE-PROMOTING COMPLEX SUBUNIT 2"/>
    <property type="match status" value="1"/>
</dbReference>
<dbReference type="PANTHER" id="PTHR45957">
    <property type="entry name" value="ANAPHASE-PROMOTING COMPLEX SUBUNIT 2"/>
    <property type="match status" value="1"/>
</dbReference>
<dbReference type="InterPro" id="IPR044554">
    <property type="entry name" value="ANAPC2"/>
</dbReference>
<dbReference type="Gramene" id="GBG67407">
    <property type="protein sequence ID" value="GBG67407"/>
    <property type="gene ID" value="CBR_g543"/>
</dbReference>
<dbReference type="OrthoDB" id="5581181at2759"/>
<evidence type="ECO:0000313" key="2">
    <source>
        <dbReference type="EMBL" id="GBG67407.1"/>
    </source>
</evidence>
<dbReference type="AlphaFoldDB" id="A0A388KBK4"/>
<name>A0A388KBK4_CHABU</name>
<reference evidence="2 3" key="1">
    <citation type="journal article" date="2018" name="Cell">
        <title>The Chara Genome: Secondary Complexity and Implications for Plant Terrestrialization.</title>
        <authorList>
            <person name="Nishiyama T."/>
            <person name="Sakayama H."/>
            <person name="Vries J.D."/>
            <person name="Buschmann H."/>
            <person name="Saint-Marcoux D."/>
            <person name="Ullrich K.K."/>
            <person name="Haas F.B."/>
            <person name="Vanderstraeten L."/>
            <person name="Becker D."/>
            <person name="Lang D."/>
            <person name="Vosolsobe S."/>
            <person name="Rombauts S."/>
            <person name="Wilhelmsson P.K.I."/>
            <person name="Janitza P."/>
            <person name="Kern R."/>
            <person name="Heyl A."/>
            <person name="Rumpler F."/>
            <person name="Villalobos L.I.A.C."/>
            <person name="Clay J.M."/>
            <person name="Skokan R."/>
            <person name="Toyoda A."/>
            <person name="Suzuki Y."/>
            <person name="Kagoshima H."/>
            <person name="Schijlen E."/>
            <person name="Tajeshwar N."/>
            <person name="Catarino B."/>
            <person name="Hetherington A.J."/>
            <person name="Saltykova A."/>
            <person name="Bonnot C."/>
            <person name="Breuninger H."/>
            <person name="Symeonidi A."/>
            <person name="Radhakrishnan G.V."/>
            <person name="Van Nieuwerburgh F."/>
            <person name="Deforce D."/>
            <person name="Chang C."/>
            <person name="Karol K.G."/>
            <person name="Hedrich R."/>
            <person name="Ulvskov P."/>
            <person name="Glockner G."/>
            <person name="Delwiche C.F."/>
            <person name="Petrasek J."/>
            <person name="Van de Peer Y."/>
            <person name="Friml J."/>
            <person name="Beilby M."/>
            <person name="Dolan L."/>
            <person name="Kohara Y."/>
            <person name="Sugano S."/>
            <person name="Fujiyama A."/>
            <person name="Delaux P.-M."/>
            <person name="Quint M."/>
            <person name="TheiBen G."/>
            <person name="Hagemann M."/>
            <person name="Harholt J."/>
            <person name="Dunand C."/>
            <person name="Zachgo S."/>
            <person name="Langdale J."/>
            <person name="Maumus F."/>
            <person name="Straeten D.V.D."/>
            <person name="Gould S.B."/>
            <person name="Rensing S.A."/>
        </authorList>
    </citation>
    <scope>NUCLEOTIDE SEQUENCE [LARGE SCALE GENOMIC DNA]</scope>
    <source>
        <strain evidence="2 3">S276</strain>
    </source>
</reference>
<dbReference type="SUPFAM" id="SSF75632">
    <property type="entry name" value="Cullin homology domain"/>
    <property type="match status" value="1"/>
</dbReference>
<dbReference type="InterPro" id="IPR036317">
    <property type="entry name" value="Cullin_homology_sf"/>
</dbReference>
<dbReference type="Proteomes" id="UP000265515">
    <property type="component" value="Unassembled WGS sequence"/>
</dbReference>
<sequence length="607" mass="66542">MAQLYAWVESALTSALTELCAAKSAQERRLRELCAVMQHASSRKDSGDSERLPGRSGLFLGITVPSLSPLKIDSAWLLSTYHRTTCALILTTIPAHFSEVLRLHFRARLWEFSQAVRRRVLGLAQGGGGRGSAVGGKEKGVQENEEGGAYKILRTGLAAMDTDMLGPHSDMLEKAGDHRDGVDGSGNTQGSPDESFLHQRGFDKALHRRQKVERAQMMQGSGERGKGAGEGGGDEEECDDDGEAMGRRKVRKRGEESESVGEEGEEGEEGEDDDDDEEEEGDDMEGMDYVLGSRGVGVGLGASEAAEVAGTSWVADVRRVATQLRDLGLMTMSEEAYANVIYSQLRGKILRLGKEQFERPVLPLIRHWIEAVPLRFLCVLLPSSSLFPSYANSKLASPGSAVTTPGPNPFPSPLASPAITAPGGDEAATVAVVRWRLRLEFYTYEILGDLRISELFDIIKDYPERLTDDSEVGASGGGDSLFEELGRSATMLEAEDSEFDPEQGDGEEAWTAAMRWDPDPVEADPSKTSRSRRMMDIISTLVGIYGSKELFVNEYRLMLADKLLAKSDYDTDRDIKTLELLKVCFMVRILDLTVCDHIHIWLRGVPL</sequence>
<proteinExistence type="predicted"/>
<dbReference type="EMBL" id="BFEA01000087">
    <property type="protein sequence ID" value="GBG67407.1"/>
    <property type="molecule type" value="Genomic_DNA"/>
</dbReference>
<gene>
    <name evidence="2" type="ORF">CBR_g543</name>
</gene>
<feature type="compositionally biased region" description="Basic and acidic residues" evidence="1">
    <location>
        <begin position="170"/>
        <end position="182"/>
    </location>
</feature>
<comment type="caution">
    <text evidence="2">The sequence shown here is derived from an EMBL/GenBank/DDBJ whole genome shotgun (WGS) entry which is preliminary data.</text>
</comment>
<keyword evidence="3" id="KW-1185">Reference proteome</keyword>
<dbReference type="GO" id="GO:0007091">
    <property type="term" value="P:metaphase/anaphase transition of mitotic cell cycle"/>
    <property type="evidence" value="ECO:0007669"/>
    <property type="project" value="TreeGrafter"/>
</dbReference>
<dbReference type="GO" id="GO:0070979">
    <property type="term" value="P:protein K11-linked ubiquitination"/>
    <property type="evidence" value="ECO:0007669"/>
    <property type="project" value="TreeGrafter"/>
</dbReference>
<evidence type="ECO:0008006" key="4">
    <source>
        <dbReference type="Google" id="ProtNLM"/>
    </source>
</evidence>
<organism evidence="2 3">
    <name type="scientific">Chara braunii</name>
    <name type="common">Braun's stonewort</name>
    <dbReference type="NCBI Taxonomy" id="69332"/>
    <lineage>
        <taxon>Eukaryota</taxon>
        <taxon>Viridiplantae</taxon>
        <taxon>Streptophyta</taxon>
        <taxon>Charophyceae</taxon>
        <taxon>Charales</taxon>
        <taxon>Characeae</taxon>
        <taxon>Chara</taxon>
    </lineage>
</organism>